<protein>
    <submittedName>
        <fullName evidence="1">Uncharacterized protein</fullName>
    </submittedName>
</protein>
<gene>
    <name evidence="1" type="ORF">CLV32_4085</name>
</gene>
<dbReference type="Proteomes" id="UP000295499">
    <property type="component" value="Unassembled WGS sequence"/>
</dbReference>
<dbReference type="AlphaFoldDB" id="A0A4R6IH36"/>
<dbReference type="EMBL" id="SNWM01000005">
    <property type="protein sequence ID" value="TDO20325.1"/>
    <property type="molecule type" value="Genomic_DNA"/>
</dbReference>
<comment type="caution">
    <text evidence="1">The sequence shown here is derived from an EMBL/GenBank/DDBJ whole genome shotgun (WGS) entry which is preliminary data.</text>
</comment>
<evidence type="ECO:0000313" key="2">
    <source>
        <dbReference type="Proteomes" id="UP000295499"/>
    </source>
</evidence>
<proteinExistence type="predicted"/>
<keyword evidence="2" id="KW-1185">Reference proteome</keyword>
<organism evidence="1 2">
    <name type="scientific">Pedobacter duraquae</name>
    <dbReference type="NCBI Taxonomy" id="425511"/>
    <lineage>
        <taxon>Bacteria</taxon>
        <taxon>Pseudomonadati</taxon>
        <taxon>Bacteroidota</taxon>
        <taxon>Sphingobacteriia</taxon>
        <taxon>Sphingobacteriales</taxon>
        <taxon>Sphingobacteriaceae</taxon>
        <taxon>Pedobacter</taxon>
    </lineage>
</organism>
<reference evidence="1 2" key="1">
    <citation type="submission" date="2019-03" db="EMBL/GenBank/DDBJ databases">
        <title>Genomic Encyclopedia of Archaeal and Bacterial Type Strains, Phase II (KMG-II): from individual species to whole genera.</title>
        <authorList>
            <person name="Goeker M."/>
        </authorList>
    </citation>
    <scope>NUCLEOTIDE SEQUENCE [LARGE SCALE GENOMIC DNA]</scope>
    <source>
        <strain evidence="1 2">DSM 19034</strain>
    </source>
</reference>
<dbReference type="RefSeq" id="WP_133558684.1">
    <property type="nucleotide sequence ID" value="NZ_SNWM01000005.1"/>
</dbReference>
<name>A0A4R6IH36_9SPHI</name>
<evidence type="ECO:0000313" key="1">
    <source>
        <dbReference type="EMBL" id="TDO20325.1"/>
    </source>
</evidence>
<accession>A0A4R6IH36</accession>
<sequence length="260" mass="30420">MENIRVVVVENQFTQFEEIHQALSDFNIFPENDIEAYKKFTNNVRILLNPGYGSFYTKDLLRYICYQDFKKYIIDNRIQIILLDHILVNSTFAENGINLVIHLRDDSDKRVHLPVVFFSASNRASKEIEDVMGDYLGLRWHSKVYTEKDKSPEDVFKSLAITIRENAQETMGAAVKRIFEDLTEAINKKNFFPNQTLWFNLKHKIYTNMINQGTTETQFEALKGWDSGSKEDINEFLTLAEAYGFKKEPSMIERVFRRGS</sequence>